<sequence length="800" mass="89362">MKHSGAFDTITTSQPVRDSDTIISAGGTFQLGFFNPGDPSKRYVGIWFQKNPVTVVWVANRLKPVTDGKGVLRVTDQGNLILQNGTGGVLWSSNTSVAGDPVAQLLDSGNLVLKNGIDGGVLWQSFDYPTDTVLADMKIGINRTSGLERHLTSWISSDDPSPGNFSYGIDIGGFHEMILMQGSDIKYRTGPWNGLRWSGSGSTNFVSNVKYHYELVSTDEEAYYHYELLNKSFIYRLYLSPMGNLSRLTWIDDSNRWNLLLTLPMDNCDTYSLCGPHGICTITDSPVCACLKGFNPKFPLEWNATDWSKGCIRRSALECGTDIFVNNAELKLPNTHYSRFNSTMNLADCHNTCKKKCSCMAYSSMNITDGSGCFQWHGDLLDIRSIPKRGQELFVRMSVAESGLLATTHKKHKLAIGLTVGLAAAVVGIGLSLYFLVKKIGKKIGPTEDTVHMFQLEQTTQAEDDLELLLFDLSNVLTATGNFSTDNKLGEGGFGPVYKGILSDGQEVAVKKLSLNSRQGLDELKNEVIHIAKLQHRNLVKLLGCCIQEEKLLIYEYMPNRSLDSHIFDPMRRKLLNWKKRFNIITGIARGLVYLHHDSRLRIIHRDLKADNILLDKEMNPKISDFGLARGFMGNETAANTNRVVGTYGYMSPEYTIDGTFSTKSDVFSYGVLVLEIVSGQRNRGFYHPDHRHNLLGHAWKLFVQEEEPLELLDPSTEDSYDATEVLRCIHVGLLCVQQYPDDRPNMSKVVMMLESGIELPFPKEPGFFNERRPVQSDNSSSSHQPSSSNMITTTFISPR</sequence>
<keyword evidence="2" id="KW-1185">Reference proteome</keyword>
<dbReference type="Proteomes" id="UP001057402">
    <property type="component" value="Chromosome 4"/>
</dbReference>
<protein>
    <submittedName>
        <fullName evidence="1">Uncharacterized protein</fullName>
    </submittedName>
</protein>
<evidence type="ECO:0000313" key="1">
    <source>
        <dbReference type="EMBL" id="KAI4374729.1"/>
    </source>
</evidence>
<comment type="caution">
    <text evidence="1">The sequence shown here is derived from an EMBL/GenBank/DDBJ whole genome shotgun (WGS) entry which is preliminary data.</text>
</comment>
<organism evidence="1 2">
    <name type="scientific">Melastoma candidum</name>
    <dbReference type="NCBI Taxonomy" id="119954"/>
    <lineage>
        <taxon>Eukaryota</taxon>
        <taxon>Viridiplantae</taxon>
        <taxon>Streptophyta</taxon>
        <taxon>Embryophyta</taxon>
        <taxon>Tracheophyta</taxon>
        <taxon>Spermatophyta</taxon>
        <taxon>Magnoliopsida</taxon>
        <taxon>eudicotyledons</taxon>
        <taxon>Gunneridae</taxon>
        <taxon>Pentapetalae</taxon>
        <taxon>rosids</taxon>
        <taxon>malvids</taxon>
        <taxon>Myrtales</taxon>
        <taxon>Melastomataceae</taxon>
        <taxon>Melastomatoideae</taxon>
        <taxon>Melastomateae</taxon>
        <taxon>Melastoma</taxon>
    </lineage>
</organism>
<dbReference type="EMBL" id="CM042883">
    <property type="protein sequence ID" value="KAI4374729.1"/>
    <property type="molecule type" value="Genomic_DNA"/>
</dbReference>
<evidence type="ECO:0000313" key="2">
    <source>
        <dbReference type="Proteomes" id="UP001057402"/>
    </source>
</evidence>
<reference evidence="2" key="1">
    <citation type="journal article" date="2023" name="Front. Plant Sci.">
        <title>Chromosomal-level genome assembly of Melastoma candidum provides insights into trichome evolution.</title>
        <authorList>
            <person name="Zhong Y."/>
            <person name="Wu W."/>
            <person name="Sun C."/>
            <person name="Zou P."/>
            <person name="Liu Y."/>
            <person name="Dai S."/>
            <person name="Zhou R."/>
        </authorList>
    </citation>
    <scope>NUCLEOTIDE SEQUENCE [LARGE SCALE GENOMIC DNA]</scope>
</reference>
<gene>
    <name evidence="1" type="ORF">MLD38_012691</name>
</gene>
<proteinExistence type="predicted"/>
<name>A0ACB9R788_9MYRT</name>
<accession>A0ACB9R788</accession>